<gene>
    <name evidence="1" type="ORF">Klosneuvirus_3_274</name>
</gene>
<proteinExistence type="predicted"/>
<name>A0A1V0SK65_9VIRU</name>
<sequence length="491" mass="56639">MINHEKCISMINQVLEQVGILDIVRKDNSVYVGGSLPSYIISQHLANKNDEIVCNDIDLYTTNYVKTLHNFSKYVGNQITLIKRTGVNVTFLIKDIPIQIVTSEFDSFYDDVLGNYDCTLVSAGFYPYENKLYTHQKFLDGIKNKNFLCYYEKSNPRRIAKLTDRAKKWYEANLEIVKLTENANFRPYYKNTQMIHSLQDIVSPPNYVQLYYNKFKCISCKIQQEYLMCKHCVNKVDFEMSTKNQTNNKKITILGGVNGFGKVIGQVAKEYNNQIFSTTRNTEKQNSTIFSFELNKPVSDELMNHILTSDIVVLNAYSTLENDEKIWTTTIDTFDEKLALEKFMINSIGYVKFLKEFVAKRKEQIKISNLTNNIQLVFMDANESKFEGKLSDGKHLELNMAKTATKQIFYTNANLLASLGVLTMCYDPGWLSYHGISVDKIESKSKYLIPPEISAACLLYGLGKTNFDKYIEDKKMIYDCSVYEIIKELIR</sequence>
<organism evidence="1">
    <name type="scientific">Klosneuvirus KNV1</name>
    <dbReference type="NCBI Taxonomy" id="1977640"/>
    <lineage>
        <taxon>Viruses</taxon>
        <taxon>Varidnaviria</taxon>
        <taxon>Bamfordvirae</taxon>
        <taxon>Nucleocytoviricota</taxon>
        <taxon>Megaviricetes</taxon>
        <taxon>Imitervirales</taxon>
        <taxon>Mimiviridae</taxon>
        <taxon>Klosneuvirinae</taxon>
        <taxon>Klosneuvirus</taxon>
    </lineage>
</organism>
<dbReference type="Pfam" id="PF26128">
    <property type="entry name" value="Gad2"/>
    <property type="match status" value="1"/>
</dbReference>
<protein>
    <submittedName>
        <fullName evidence="1">Uncharacterized protein</fullName>
    </submittedName>
</protein>
<dbReference type="EMBL" id="KY684110">
    <property type="protein sequence ID" value="ARF12139.1"/>
    <property type="molecule type" value="Genomic_DNA"/>
</dbReference>
<evidence type="ECO:0000313" key="1">
    <source>
        <dbReference type="EMBL" id="ARF12139.1"/>
    </source>
</evidence>
<dbReference type="Gene3D" id="3.40.50.720">
    <property type="entry name" value="NAD(P)-binding Rossmann-like Domain"/>
    <property type="match status" value="1"/>
</dbReference>
<accession>A0A1V0SK65</accession>
<reference evidence="1" key="1">
    <citation type="journal article" date="2017" name="Science">
        <title>Giant viruses with an expanded complement of translation system components.</title>
        <authorList>
            <person name="Schulz F."/>
            <person name="Yutin N."/>
            <person name="Ivanova N.N."/>
            <person name="Ortega D.R."/>
            <person name="Lee T.K."/>
            <person name="Vierheilig J."/>
            <person name="Daims H."/>
            <person name="Horn M."/>
            <person name="Wagner M."/>
            <person name="Jensen G.J."/>
            <person name="Kyrpides N.C."/>
            <person name="Koonin E.V."/>
            <person name="Woyke T."/>
        </authorList>
    </citation>
    <scope>NUCLEOTIDE SEQUENCE</scope>
    <source>
        <strain evidence="1">KNV1</strain>
    </source>
</reference>